<evidence type="ECO:0000313" key="3">
    <source>
        <dbReference type="Proteomes" id="UP000231879"/>
    </source>
</evidence>
<name>A0ABX4NPS3_9LEPT</name>
<evidence type="ECO:0000313" key="2">
    <source>
        <dbReference type="EMBL" id="PJZ58274.1"/>
    </source>
</evidence>
<proteinExistence type="predicted"/>
<gene>
    <name evidence="2" type="ORF">CH367_07800</name>
</gene>
<dbReference type="Pfam" id="PF24390">
    <property type="entry name" value="PRTase-CE"/>
    <property type="match status" value="1"/>
</dbReference>
<keyword evidence="3" id="KW-1185">Reference proteome</keyword>
<sequence length="382" mass="44500">MNEYLNQFPDFYRKIVYKFLCQVEFISNIEFEEELTNLVLDNLIKINGKIAFFPISKGPENNRDKVRYSSGEKIGYILTNLERLFPDKIKVSPSILEMRTQRYKSIVFVDDVIASGESIIKYARNKINKSIKSWSSLGYVNLYLLSVVGYPNGINRILENTNLFKSENIYCSRIALNKSKIYNSELTYTANKFGRLTNRSNLSIGFMESKGYHIFEHGCPNNIPSMLWAKGNKNNFKPLFKNRGIPLNLRYLFKKEFQIQQSIENIFDLNQPKLALRLITAIENKFLKHIEKEILIVLSISSIGVSEGNASQYFTNQRRLIYLIKLLKKQCVLNSDFTITKYGRQILKKYKNFQVNNEIAGEQQYIEDIYLPDIFEGVPIRV</sequence>
<evidence type="ECO:0000259" key="1">
    <source>
        <dbReference type="Pfam" id="PF24390"/>
    </source>
</evidence>
<accession>A0ABX4NPS3</accession>
<protein>
    <recommendedName>
        <fullName evidence="1">PRTase-CE domain-containing protein</fullName>
    </recommendedName>
</protein>
<dbReference type="Proteomes" id="UP000231879">
    <property type="component" value="Unassembled WGS sequence"/>
</dbReference>
<reference evidence="2 3" key="1">
    <citation type="submission" date="2017-07" db="EMBL/GenBank/DDBJ databases">
        <title>Leptospira spp. isolated from tropical soils.</title>
        <authorList>
            <person name="Thibeaux R."/>
            <person name="Iraola G."/>
            <person name="Ferres I."/>
            <person name="Bierque E."/>
            <person name="Girault D."/>
            <person name="Soupe-Gilbert M.-E."/>
            <person name="Picardeau M."/>
            <person name="Goarant C."/>
        </authorList>
    </citation>
    <scope>NUCLEOTIDE SEQUENCE [LARGE SCALE GENOMIC DNA]</scope>
    <source>
        <strain evidence="2 3">FH4-C-A1</strain>
    </source>
</reference>
<dbReference type="RefSeq" id="WP_100762091.1">
    <property type="nucleotide sequence ID" value="NZ_NPDS01000002.1"/>
</dbReference>
<dbReference type="InterPro" id="IPR056920">
    <property type="entry name" value="PRTase-CE"/>
</dbReference>
<feature type="domain" description="PRTase-CE" evidence="1">
    <location>
        <begin position="2"/>
        <end position="241"/>
    </location>
</feature>
<comment type="caution">
    <text evidence="2">The sequence shown here is derived from an EMBL/GenBank/DDBJ whole genome shotgun (WGS) entry which is preliminary data.</text>
</comment>
<organism evidence="2 3">
    <name type="scientific">Leptospira barantonii</name>
    <dbReference type="NCBI Taxonomy" id="2023184"/>
    <lineage>
        <taxon>Bacteria</taxon>
        <taxon>Pseudomonadati</taxon>
        <taxon>Spirochaetota</taxon>
        <taxon>Spirochaetia</taxon>
        <taxon>Leptospirales</taxon>
        <taxon>Leptospiraceae</taxon>
        <taxon>Leptospira</taxon>
    </lineage>
</organism>
<dbReference type="EMBL" id="NPDS01000002">
    <property type="protein sequence ID" value="PJZ58274.1"/>
    <property type="molecule type" value="Genomic_DNA"/>
</dbReference>